<keyword evidence="6" id="KW-1185">Reference proteome</keyword>
<protein>
    <submittedName>
        <fullName evidence="5">CCDC174</fullName>
    </submittedName>
</protein>
<evidence type="ECO:0000256" key="1">
    <source>
        <dbReference type="ARBA" id="ARBA00023054"/>
    </source>
</evidence>
<dbReference type="InterPro" id="IPR057464">
    <property type="entry name" value="CCDC174_GRSR"/>
</dbReference>
<dbReference type="Pfam" id="PF25449">
    <property type="entry name" value="CCDC174_GRSR"/>
    <property type="match status" value="1"/>
</dbReference>
<feature type="compositionally biased region" description="Basic and acidic residues" evidence="3">
    <location>
        <begin position="361"/>
        <end position="375"/>
    </location>
</feature>
<feature type="compositionally biased region" description="Basic and acidic residues" evidence="3">
    <location>
        <begin position="137"/>
        <end position="148"/>
    </location>
</feature>
<feature type="compositionally biased region" description="Basic and acidic residues" evidence="3">
    <location>
        <begin position="385"/>
        <end position="402"/>
    </location>
</feature>
<sequence>MDLSKKDSVTNTAPASIVDLKAELHKKQQEFAQRKSLAVNTEADQRTKYNKRSKKAAWIISNPGVERRKAADFQNRSPDEEEKLEASRMALEAKSKMYEKMAAKGDNMEDEDGNSLYLVDFERKFIDKVMDERHATLKKERDTSEEAKGNNLKGGEIIDDVMSDDEVPDEEQWVDYTDSLGRSRRCMKKDLPKLRDLDSSISHGGSNSEETTEQLPDLMSSDMHREILRQKWEAEQKDMLDNQETVHYANVRFDEKRTHGVGFYQFSKAEDERQKEIEKLRSLTKETNVQREAKLKLKEKRKAILNARLEKVRMRRIAQGKPVPEAKTDKVEDSADKVEDSADKVEETATEITTSLSNVEDEPKPKKISIREWDVGKSGVFLPTRPEKPKSWADPRNRRDEEFAPPSFYYANDRVDNSKANSQIPSEQLTRVNAASTDDKSFHFTSLAASIPLPSTSGVDSIPLPSTSGVDSIPLPSTSGVDSIPLPSDSGVDSIPLPTTSEVNGKGHTHMSSIDDMLKSLRKQS</sequence>
<evidence type="ECO:0000256" key="3">
    <source>
        <dbReference type="SAM" id="MobiDB-lite"/>
    </source>
</evidence>
<feature type="region of interest" description="Disordered" evidence="3">
    <location>
        <begin position="316"/>
        <end position="434"/>
    </location>
</feature>
<dbReference type="Proteomes" id="UP000593567">
    <property type="component" value="Unassembled WGS sequence"/>
</dbReference>
<feature type="coiled-coil region" evidence="2">
    <location>
        <begin position="266"/>
        <end position="315"/>
    </location>
</feature>
<evidence type="ECO:0000256" key="2">
    <source>
        <dbReference type="SAM" id="Coils"/>
    </source>
</evidence>
<dbReference type="InterPro" id="IPR025066">
    <property type="entry name" value="CCDC174-like"/>
</dbReference>
<dbReference type="EMBL" id="VXIV02002830">
    <property type="protein sequence ID" value="KAF6022594.1"/>
    <property type="molecule type" value="Genomic_DNA"/>
</dbReference>
<comment type="caution">
    <text evidence="5">The sequence shown here is derived from an EMBL/GenBank/DDBJ whole genome shotgun (WGS) entry which is preliminary data.</text>
</comment>
<keyword evidence="1 2" id="KW-0175">Coiled coil</keyword>
<feature type="compositionally biased region" description="Polar residues" evidence="3">
    <location>
        <begin position="199"/>
        <end position="209"/>
    </location>
</feature>
<name>A0A7J7JA79_BUGNE</name>
<dbReference type="GO" id="GO:0005634">
    <property type="term" value="C:nucleus"/>
    <property type="evidence" value="ECO:0007669"/>
    <property type="project" value="TreeGrafter"/>
</dbReference>
<dbReference type="PANTHER" id="PTHR15885">
    <property type="entry name" value="COILED-COIL DOMAIN-CONTAINING PROTEIN 174"/>
    <property type="match status" value="1"/>
</dbReference>
<feature type="domain" description="CCDC174 alpha/beta GRSR" evidence="4">
    <location>
        <begin position="173"/>
        <end position="199"/>
    </location>
</feature>
<dbReference type="AlphaFoldDB" id="A0A7J7JA79"/>
<dbReference type="OrthoDB" id="333551at2759"/>
<feature type="compositionally biased region" description="Polar residues" evidence="3">
    <location>
        <begin position="418"/>
        <end position="434"/>
    </location>
</feature>
<feature type="region of interest" description="Disordered" evidence="3">
    <location>
        <begin position="451"/>
        <end position="525"/>
    </location>
</feature>
<feature type="compositionally biased region" description="Acidic residues" evidence="3">
    <location>
        <begin position="157"/>
        <end position="170"/>
    </location>
</feature>
<evidence type="ECO:0000313" key="6">
    <source>
        <dbReference type="Proteomes" id="UP000593567"/>
    </source>
</evidence>
<feature type="region of interest" description="Disordered" evidence="3">
    <location>
        <begin position="193"/>
        <end position="222"/>
    </location>
</feature>
<gene>
    <name evidence="5" type="ORF">EB796_019102</name>
</gene>
<proteinExistence type="predicted"/>
<feature type="compositionally biased region" description="Basic and acidic residues" evidence="3">
    <location>
        <begin position="324"/>
        <end position="347"/>
    </location>
</feature>
<evidence type="ECO:0000313" key="5">
    <source>
        <dbReference type="EMBL" id="KAF6022594.1"/>
    </source>
</evidence>
<feature type="compositionally biased region" description="Polar residues" evidence="3">
    <location>
        <begin position="451"/>
        <end position="481"/>
    </location>
</feature>
<organism evidence="5 6">
    <name type="scientific">Bugula neritina</name>
    <name type="common">Brown bryozoan</name>
    <name type="synonym">Sertularia neritina</name>
    <dbReference type="NCBI Taxonomy" id="10212"/>
    <lineage>
        <taxon>Eukaryota</taxon>
        <taxon>Metazoa</taxon>
        <taxon>Spiralia</taxon>
        <taxon>Lophotrochozoa</taxon>
        <taxon>Bryozoa</taxon>
        <taxon>Gymnolaemata</taxon>
        <taxon>Cheilostomatida</taxon>
        <taxon>Flustrina</taxon>
        <taxon>Buguloidea</taxon>
        <taxon>Bugulidae</taxon>
        <taxon>Bugula</taxon>
    </lineage>
</organism>
<dbReference type="PANTHER" id="PTHR15885:SF1">
    <property type="entry name" value="COILED-COIL DOMAIN-CONTAINING PROTEIN 174"/>
    <property type="match status" value="1"/>
</dbReference>
<evidence type="ECO:0000259" key="4">
    <source>
        <dbReference type="Pfam" id="PF25449"/>
    </source>
</evidence>
<accession>A0A7J7JA79</accession>
<reference evidence="5" key="1">
    <citation type="submission" date="2020-06" db="EMBL/GenBank/DDBJ databases">
        <title>Draft genome of Bugula neritina, a colonial animal packing powerful symbionts and potential medicines.</title>
        <authorList>
            <person name="Rayko M."/>
        </authorList>
    </citation>
    <scope>NUCLEOTIDE SEQUENCE [LARGE SCALE GENOMIC DNA]</scope>
    <source>
        <strain evidence="5">Kwan_BN1</strain>
    </source>
</reference>
<feature type="region of interest" description="Disordered" evidence="3">
    <location>
        <begin position="137"/>
        <end position="170"/>
    </location>
</feature>
<dbReference type="Pfam" id="PF13300">
    <property type="entry name" value="DUF4078"/>
    <property type="match status" value="1"/>
</dbReference>